<feature type="non-terminal residue" evidence="1">
    <location>
        <position position="1"/>
    </location>
</feature>
<sequence>KEIHRLTSHHLARHEVSLTMDQWLFKASKLLKDKGRLYIVHRPERLDDLMEGLLQHDFSVKRIKFAYPKVGALANIVLIEAIYRGGRRGVRIEPPLIVHQENGEYTPEMKAIYFGE</sequence>
<dbReference type="GO" id="GO:0008168">
    <property type="term" value="F:methyltransferase activity"/>
    <property type="evidence" value="ECO:0007669"/>
    <property type="project" value="UniProtKB-KW"/>
</dbReference>
<dbReference type="InterPro" id="IPR050210">
    <property type="entry name" value="tRNA_Adenine-N(6)_MTase"/>
</dbReference>
<dbReference type="InterPro" id="IPR029063">
    <property type="entry name" value="SAM-dependent_MTases_sf"/>
</dbReference>
<evidence type="ECO:0000313" key="2">
    <source>
        <dbReference type="Proteomes" id="UP000541058"/>
    </source>
</evidence>
<dbReference type="AlphaFoldDB" id="A0A7X8C534"/>
<accession>A0A7X8C534</accession>
<keyword evidence="1" id="KW-0489">Methyltransferase</keyword>
<comment type="caution">
    <text evidence="1">The sequence shown here is derived from an EMBL/GenBank/DDBJ whole genome shotgun (WGS) entry which is preliminary data.</text>
</comment>
<dbReference type="Gene3D" id="3.40.50.150">
    <property type="entry name" value="Vaccinia Virus protein VP39"/>
    <property type="match status" value="1"/>
</dbReference>
<protein>
    <submittedName>
        <fullName evidence="1">tRNA1(Val) (Adenine(37)-N6)-methyltransferase</fullName>
    </submittedName>
</protein>
<dbReference type="EMBL" id="JAAYSM010000350">
    <property type="protein sequence ID" value="NLJ19145.1"/>
    <property type="molecule type" value="Genomic_DNA"/>
</dbReference>
<evidence type="ECO:0000313" key="1">
    <source>
        <dbReference type="EMBL" id="NLJ19145.1"/>
    </source>
</evidence>
<dbReference type="GO" id="GO:0032259">
    <property type="term" value="P:methylation"/>
    <property type="evidence" value="ECO:0007669"/>
    <property type="project" value="UniProtKB-KW"/>
</dbReference>
<dbReference type="SUPFAM" id="SSF53335">
    <property type="entry name" value="S-adenosyl-L-methionine-dependent methyltransferases"/>
    <property type="match status" value="1"/>
</dbReference>
<name>A0A7X8C534_9LACT</name>
<gene>
    <name evidence="1" type="ORF">GX355_09815</name>
</gene>
<reference evidence="1 2" key="1">
    <citation type="journal article" date="2020" name="Biotechnol. Biofuels">
        <title>New insights from the biogas microbiome by comprehensive genome-resolved metagenomics of nearly 1600 species originating from multiple anaerobic digesters.</title>
        <authorList>
            <person name="Campanaro S."/>
            <person name="Treu L."/>
            <person name="Rodriguez-R L.M."/>
            <person name="Kovalovszki A."/>
            <person name="Ziels R.M."/>
            <person name="Maus I."/>
            <person name="Zhu X."/>
            <person name="Kougias P.G."/>
            <person name="Basile A."/>
            <person name="Luo G."/>
            <person name="Schluter A."/>
            <person name="Konstantinidis K.T."/>
            <person name="Angelidaki I."/>
        </authorList>
    </citation>
    <scope>NUCLEOTIDE SEQUENCE [LARGE SCALE GENOMIC DNA]</scope>
    <source>
        <strain evidence="1">AS23ysBPME_34</strain>
    </source>
</reference>
<dbReference type="Proteomes" id="UP000541058">
    <property type="component" value="Unassembled WGS sequence"/>
</dbReference>
<organism evidence="1 2">
    <name type="scientific">Globicatella sulfidifaciens</name>
    <dbReference type="NCBI Taxonomy" id="136093"/>
    <lineage>
        <taxon>Bacteria</taxon>
        <taxon>Bacillati</taxon>
        <taxon>Bacillota</taxon>
        <taxon>Bacilli</taxon>
        <taxon>Lactobacillales</taxon>
        <taxon>Aerococcaceae</taxon>
        <taxon>Globicatella</taxon>
    </lineage>
</organism>
<keyword evidence="1" id="KW-0808">Transferase</keyword>
<dbReference type="PANTHER" id="PTHR47739">
    <property type="entry name" value="TRNA1(VAL) (ADENINE(37)-N6)-METHYLTRANSFERASE"/>
    <property type="match status" value="1"/>
</dbReference>
<dbReference type="PANTHER" id="PTHR47739:SF1">
    <property type="entry name" value="TRNA1(VAL) (ADENINE(37)-N6)-METHYLTRANSFERASE"/>
    <property type="match status" value="1"/>
</dbReference>
<proteinExistence type="predicted"/>